<feature type="domain" description="C2H2-type" evidence="8">
    <location>
        <begin position="213"/>
        <end position="233"/>
    </location>
</feature>
<dbReference type="EnsemblMetazoa" id="CJA22830.1">
    <property type="protein sequence ID" value="CJA22830.1"/>
    <property type="gene ID" value="WBGene00178402"/>
</dbReference>
<feature type="region of interest" description="Disordered" evidence="7">
    <location>
        <begin position="15"/>
        <end position="41"/>
    </location>
</feature>
<feature type="compositionally biased region" description="Pro residues" evidence="7">
    <location>
        <begin position="27"/>
        <end position="41"/>
    </location>
</feature>
<dbReference type="GO" id="GO:0008270">
    <property type="term" value="F:zinc ion binding"/>
    <property type="evidence" value="ECO:0007669"/>
    <property type="project" value="UniProtKB-KW"/>
</dbReference>
<evidence type="ECO:0000256" key="3">
    <source>
        <dbReference type="ARBA" id="ARBA00022737"/>
    </source>
</evidence>
<dbReference type="InterPro" id="IPR050888">
    <property type="entry name" value="ZnF_C2H2-type_TF"/>
</dbReference>
<dbReference type="AlphaFoldDB" id="A0A8R1IAF6"/>
<evidence type="ECO:0000313" key="9">
    <source>
        <dbReference type="EnsemblMetazoa" id="CJA22830.1"/>
    </source>
</evidence>
<sequence>MLRYGNSTSIVSRTTARFALPNTRNTPLPPHRQVPGQRPPPIAPIVTVTPNGTRIIRPGTPSGGITMTRGGVTPMRRVVVTRPDGSGGHGSMIMQQVQPIRIRQQTDNSQCTECEKTISNEFDRHLHQMHTEPNSWFCRQCGVTEESEIKMFIHYIKEHLSKAYQNHRSSGFKSNVFRLRCPIAACKDAEFLSTKTFDRHMRTNHEDLLPYDCENCDARFATKILQKKHDKKHQEYFVNNGTDASCCSICGTFDMWMLPKDVATDCLQSHLIRHGLDYRSGCRECLRQFPADVHQSVVVRHMRAEHSLVQPDSAITCKICGEMGIAGEDQFMEHCKNAHVFNMLVKSVHSQRGELVITTGLEYENYVGLKTRPVPMSQPLVKPATSRTRVPSTSSSSSDTVPLSSISLADGGNAALLSIAAGISVQSPLGSDDGVEETIE</sequence>
<evidence type="ECO:0000256" key="6">
    <source>
        <dbReference type="ARBA" id="ARBA00023242"/>
    </source>
</evidence>
<keyword evidence="3" id="KW-0677">Repeat</keyword>
<dbReference type="InterPro" id="IPR013087">
    <property type="entry name" value="Znf_C2H2_type"/>
</dbReference>
<name>A0A8R1IAF6_CAEJA</name>
<comment type="subcellular location">
    <subcellularLocation>
        <location evidence="1">Nucleus</location>
    </subcellularLocation>
</comment>
<proteinExistence type="predicted"/>
<protein>
    <submittedName>
        <fullName evidence="9">C2H2-type domain-containing protein</fullName>
    </submittedName>
</protein>
<evidence type="ECO:0000256" key="7">
    <source>
        <dbReference type="SAM" id="MobiDB-lite"/>
    </source>
</evidence>
<keyword evidence="2" id="KW-0479">Metal-binding</keyword>
<reference evidence="10" key="1">
    <citation type="submission" date="2010-08" db="EMBL/GenBank/DDBJ databases">
        <authorList>
            <consortium name="Caenorhabditis japonica Sequencing Consortium"/>
            <person name="Wilson R.K."/>
        </authorList>
    </citation>
    <scope>NUCLEOTIDE SEQUENCE [LARGE SCALE GENOMIC DNA]</scope>
    <source>
        <strain evidence="10">DF5081</strain>
    </source>
</reference>
<reference evidence="9" key="2">
    <citation type="submission" date="2022-06" db="UniProtKB">
        <authorList>
            <consortium name="EnsemblMetazoa"/>
        </authorList>
    </citation>
    <scope>IDENTIFICATION</scope>
    <source>
        <strain evidence="9">DF5081</strain>
    </source>
</reference>
<feature type="region of interest" description="Disordered" evidence="7">
    <location>
        <begin position="377"/>
        <end position="403"/>
    </location>
</feature>
<dbReference type="SMART" id="SM00355">
    <property type="entry name" value="ZnF_C2H2"/>
    <property type="match status" value="5"/>
</dbReference>
<evidence type="ECO:0000256" key="5">
    <source>
        <dbReference type="ARBA" id="ARBA00022833"/>
    </source>
</evidence>
<evidence type="ECO:0000313" key="10">
    <source>
        <dbReference type="Proteomes" id="UP000005237"/>
    </source>
</evidence>
<evidence type="ECO:0000256" key="4">
    <source>
        <dbReference type="ARBA" id="ARBA00022771"/>
    </source>
</evidence>
<keyword evidence="4" id="KW-0863">Zinc-finger</keyword>
<feature type="compositionally biased region" description="Low complexity" evidence="7">
    <location>
        <begin position="385"/>
        <end position="403"/>
    </location>
</feature>
<dbReference type="GO" id="GO:0005634">
    <property type="term" value="C:nucleus"/>
    <property type="evidence" value="ECO:0007669"/>
    <property type="project" value="UniProtKB-SubCell"/>
</dbReference>
<evidence type="ECO:0000256" key="2">
    <source>
        <dbReference type="ARBA" id="ARBA00022723"/>
    </source>
</evidence>
<dbReference type="PROSITE" id="PS00028">
    <property type="entry name" value="ZINC_FINGER_C2H2_1"/>
    <property type="match status" value="1"/>
</dbReference>
<dbReference type="PANTHER" id="PTHR24406">
    <property type="entry name" value="TRANSCRIPTIONAL REPRESSOR CTCFL-RELATED"/>
    <property type="match status" value="1"/>
</dbReference>
<dbReference type="Proteomes" id="UP000005237">
    <property type="component" value="Unassembled WGS sequence"/>
</dbReference>
<keyword evidence="6" id="KW-0539">Nucleus</keyword>
<organism evidence="9 10">
    <name type="scientific">Caenorhabditis japonica</name>
    <dbReference type="NCBI Taxonomy" id="281687"/>
    <lineage>
        <taxon>Eukaryota</taxon>
        <taxon>Metazoa</taxon>
        <taxon>Ecdysozoa</taxon>
        <taxon>Nematoda</taxon>
        <taxon>Chromadorea</taxon>
        <taxon>Rhabditida</taxon>
        <taxon>Rhabditina</taxon>
        <taxon>Rhabditomorpha</taxon>
        <taxon>Rhabditoidea</taxon>
        <taxon>Rhabditidae</taxon>
        <taxon>Peloderinae</taxon>
        <taxon>Caenorhabditis</taxon>
    </lineage>
</organism>
<evidence type="ECO:0000259" key="8">
    <source>
        <dbReference type="PROSITE" id="PS00028"/>
    </source>
</evidence>
<dbReference type="Gene3D" id="3.30.160.60">
    <property type="entry name" value="Classic Zinc Finger"/>
    <property type="match status" value="1"/>
</dbReference>
<evidence type="ECO:0000256" key="1">
    <source>
        <dbReference type="ARBA" id="ARBA00004123"/>
    </source>
</evidence>
<keyword evidence="10" id="KW-1185">Reference proteome</keyword>
<keyword evidence="5" id="KW-0862">Zinc</keyword>
<accession>A0A8R1IAF6</accession>